<dbReference type="SUPFAM" id="SSF53474">
    <property type="entry name" value="alpha/beta-Hydrolases"/>
    <property type="match status" value="1"/>
</dbReference>
<dbReference type="InterPro" id="IPR029058">
    <property type="entry name" value="AB_hydrolase_fold"/>
</dbReference>
<dbReference type="PANTHER" id="PTHR34853:SF1">
    <property type="entry name" value="LIPASE 5"/>
    <property type="match status" value="1"/>
</dbReference>
<accession>A0A1V2GYP8</accession>
<evidence type="ECO:0000313" key="2">
    <source>
        <dbReference type="EMBL" id="ONG50036.1"/>
    </source>
</evidence>
<gene>
    <name evidence="2" type="ORF">BKE38_19815</name>
</gene>
<evidence type="ECO:0000256" key="1">
    <source>
        <dbReference type="SAM" id="SignalP"/>
    </source>
</evidence>
<keyword evidence="3" id="KW-1185">Reference proteome</keyword>
<dbReference type="GO" id="GO:0004806">
    <property type="term" value="F:triacylglycerol lipase activity"/>
    <property type="evidence" value="ECO:0007669"/>
    <property type="project" value="InterPro"/>
</dbReference>
<dbReference type="PIRSF" id="PIRSF029171">
    <property type="entry name" value="Esterase_LipA"/>
    <property type="match status" value="1"/>
</dbReference>
<evidence type="ECO:0008006" key="4">
    <source>
        <dbReference type="Google" id="ProtNLM"/>
    </source>
</evidence>
<dbReference type="AlphaFoldDB" id="A0A1V2GYP8"/>
<comment type="caution">
    <text evidence="2">The sequence shown here is derived from an EMBL/GenBank/DDBJ whole genome shotgun (WGS) entry which is preliminary data.</text>
</comment>
<name>A0A1V2GYP8_9PROT</name>
<dbReference type="PANTHER" id="PTHR34853">
    <property type="match status" value="1"/>
</dbReference>
<reference evidence="2 3" key="1">
    <citation type="submission" date="2016-10" db="EMBL/GenBank/DDBJ databases">
        <title>Draft Genome sequence of Roseomonas sp. strain M3.</title>
        <authorList>
            <person name="Subhash Y."/>
            <person name="Lee S."/>
        </authorList>
    </citation>
    <scope>NUCLEOTIDE SEQUENCE [LARGE SCALE GENOMIC DNA]</scope>
    <source>
        <strain evidence="2 3">M3</strain>
    </source>
</reference>
<dbReference type="RefSeq" id="WP_076959031.1">
    <property type="nucleotide sequence ID" value="NZ_MLCO01000211.1"/>
</dbReference>
<protein>
    <recommendedName>
        <fullName evidence="4">Signal peptide-containing protein</fullName>
    </recommendedName>
</protein>
<sequence length="401" mass="40665">MRFRALVLATCLSLPALAAPPPSGDGGVSDFYRWEGAAPAAGAMLRQEDLPADRRIEGAATGRRILYGSASGVDGKPIAVSGQLFLPAGAPPEGGWPLLSWAHGTVGVADRCAPSWRGGGRQDFAGWLAAGFAVVASDYEGLGTPGLHPYLDKRAEGQGVLDAARAALAAEAGRIANRVVIAGQSQGGGAALAAAGLAPSYAPDLAVAGVIATGAPYMRPGALQATGVPPDRPDPGLAYAFYLALTARLHQPALDPATLFTEAAQPLAERAAVLCIGELAGQVMAAGLTRAAALRPGVEARVEPVIIPRVEYPTLRFAMPVFLGIGEADRDVAAPGQLALLRDACAAGSTLQGRLYAGMDHGGAYLASRRDALDFAGRALQAAPVATDCAPTAQPPGGPPP</sequence>
<dbReference type="OrthoDB" id="9955at2"/>
<feature type="chain" id="PRO_5012120967" description="Signal peptide-containing protein" evidence="1">
    <location>
        <begin position="19"/>
        <end position="401"/>
    </location>
</feature>
<organism evidence="2 3">
    <name type="scientific">Teichococcus deserti</name>
    <dbReference type="NCBI Taxonomy" id="1817963"/>
    <lineage>
        <taxon>Bacteria</taxon>
        <taxon>Pseudomonadati</taxon>
        <taxon>Pseudomonadota</taxon>
        <taxon>Alphaproteobacteria</taxon>
        <taxon>Acetobacterales</taxon>
        <taxon>Roseomonadaceae</taxon>
        <taxon>Roseomonas</taxon>
    </lineage>
</organism>
<dbReference type="Pfam" id="PF03583">
    <property type="entry name" value="LIP"/>
    <property type="match status" value="1"/>
</dbReference>
<evidence type="ECO:0000313" key="3">
    <source>
        <dbReference type="Proteomes" id="UP000188879"/>
    </source>
</evidence>
<feature type="signal peptide" evidence="1">
    <location>
        <begin position="1"/>
        <end position="18"/>
    </location>
</feature>
<dbReference type="EMBL" id="MLCO01000211">
    <property type="protein sequence ID" value="ONG50036.1"/>
    <property type="molecule type" value="Genomic_DNA"/>
</dbReference>
<dbReference type="Gene3D" id="3.40.50.1820">
    <property type="entry name" value="alpha/beta hydrolase"/>
    <property type="match status" value="2"/>
</dbReference>
<dbReference type="GO" id="GO:0016042">
    <property type="term" value="P:lipid catabolic process"/>
    <property type="evidence" value="ECO:0007669"/>
    <property type="project" value="InterPro"/>
</dbReference>
<proteinExistence type="predicted"/>
<dbReference type="Proteomes" id="UP000188879">
    <property type="component" value="Unassembled WGS sequence"/>
</dbReference>
<keyword evidence="1" id="KW-0732">Signal</keyword>
<dbReference type="InterPro" id="IPR005152">
    <property type="entry name" value="Lipase_secreted"/>
</dbReference>